<accession>A0ABR7DDK1</accession>
<organism evidence="1 2">
    <name type="scientific">Clostridium hominis</name>
    <dbReference type="NCBI Taxonomy" id="2763036"/>
    <lineage>
        <taxon>Bacteria</taxon>
        <taxon>Bacillati</taxon>
        <taxon>Bacillota</taxon>
        <taxon>Clostridia</taxon>
        <taxon>Eubacteriales</taxon>
        <taxon>Clostridiaceae</taxon>
        <taxon>Clostridium</taxon>
    </lineage>
</organism>
<sequence length="454" mass="53312">MSKHKIKKDVQELNILLSKIIDNEVDNFKLQKEINKSFCEKGLNPKFVKYLFSGTKVVSDMRDIEKMTFADACYKSLNDDKFNIYRYYSDNKITEWANYVNPSEKINEIYCEDFRRINLHEYHGDFTYEQVYKYMKNKLWLYPHSTQRSAECSEIADNSIIREININNKAVNEISEIILNGKFEPTEIIINCMLFKGKTPQVTFEKRYKEIGDLIIKPNYDLNSENYTICTILDGYHRILGIGKAVELHYEKTGEWLSGKIACKLVLADIVRAKRIVELVFKRTDDDKTWLKILEQSDYTEFVDMIVSNSYILKGNVADTYEQCKYNKKITYKVILTDTIKKLKIDVANKSSTLFTTIDMTKIIDTLFNLIEETNKKNTLFDEVYKLPNMFIGYFTIAYILKDKDLQLNDYLKILSNMRKKIDMSTIMDLKLSVKQCPINKVIAYFENIVSEVI</sequence>
<dbReference type="RefSeq" id="WP_186860174.1">
    <property type="nucleotide sequence ID" value="NZ_JACOOO010000024.1"/>
</dbReference>
<name>A0ABR7DDK1_9CLOT</name>
<evidence type="ECO:0000313" key="1">
    <source>
        <dbReference type="EMBL" id="MBC5629476.1"/>
    </source>
</evidence>
<gene>
    <name evidence="1" type="ORF">H8S20_11305</name>
</gene>
<evidence type="ECO:0008006" key="3">
    <source>
        <dbReference type="Google" id="ProtNLM"/>
    </source>
</evidence>
<dbReference type="Proteomes" id="UP000596929">
    <property type="component" value="Unassembled WGS sequence"/>
</dbReference>
<keyword evidence="2" id="KW-1185">Reference proteome</keyword>
<reference evidence="1 2" key="1">
    <citation type="submission" date="2020-08" db="EMBL/GenBank/DDBJ databases">
        <title>Genome public.</title>
        <authorList>
            <person name="Liu C."/>
            <person name="Sun Q."/>
        </authorList>
    </citation>
    <scope>NUCLEOTIDE SEQUENCE [LARGE SCALE GENOMIC DNA]</scope>
    <source>
        <strain evidence="1 2">NSJ-6</strain>
    </source>
</reference>
<comment type="caution">
    <text evidence="1">The sequence shown here is derived from an EMBL/GenBank/DDBJ whole genome shotgun (WGS) entry which is preliminary data.</text>
</comment>
<dbReference type="EMBL" id="JACOOO010000024">
    <property type="protein sequence ID" value="MBC5629476.1"/>
    <property type="molecule type" value="Genomic_DNA"/>
</dbReference>
<proteinExistence type="predicted"/>
<evidence type="ECO:0000313" key="2">
    <source>
        <dbReference type="Proteomes" id="UP000596929"/>
    </source>
</evidence>
<protein>
    <recommendedName>
        <fullName evidence="3">DGQHR domain-containing protein</fullName>
    </recommendedName>
</protein>